<dbReference type="Pfam" id="PF08291">
    <property type="entry name" value="Peptidase_M15_3"/>
    <property type="match status" value="1"/>
</dbReference>
<dbReference type="Gene3D" id="1.10.101.10">
    <property type="entry name" value="PGBD-like superfamily/PGBD"/>
    <property type="match status" value="1"/>
</dbReference>
<dbReference type="STRING" id="52694.ACWI_05310"/>
<dbReference type="InterPro" id="IPR036366">
    <property type="entry name" value="PGBDSf"/>
</dbReference>
<keyword evidence="3" id="KW-0378">Hydrolase</keyword>
<evidence type="ECO:0000313" key="3">
    <source>
        <dbReference type="EMBL" id="OFV72057.1"/>
    </source>
</evidence>
<dbReference type="InterPro" id="IPR002477">
    <property type="entry name" value="Peptidoglycan-bd-like"/>
</dbReference>
<dbReference type="RefSeq" id="WP_070369893.1">
    <property type="nucleotide sequence ID" value="NZ_LKEU01000013.1"/>
</dbReference>
<organism evidence="3 4">
    <name type="scientific">Acetobacterium wieringae</name>
    <dbReference type="NCBI Taxonomy" id="52694"/>
    <lineage>
        <taxon>Bacteria</taxon>
        <taxon>Bacillati</taxon>
        <taxon>Bacillota</taxon>
        <taxon>Clostridia</taxon>
        <taxon>Eubacteriales</taxon>
        <taxon>Eubacteriaceae</taxon>
        <taxon>Acetobacterium</taxon>
    </lineage>
</organism>
<dbReference type="EC" id="3.4.17.14" evidence="3"/>
<dbReference type="SUPFAM" id="SSF55166">
    <property type="entry name" value="Hedgehog/DD-peptidase"/>
    <property type="match status" value="1"/>
</dbReference>
<dbReference type="Gene3D" id="3.30.1380.10">
    <property type="match status" value="1"/>
</dbReference>
<dbReference type="InterPro" id="IPR013230">
    <property type="entry name" value="Peptidase_M15A_C"/>
</dbReference>
<gene>
    <name evidence="3" type="ORF">ACWI_05310</name>
</gene>
<dbReference type="InterPro" id="IPR009045">
    <property type="entry name" value="Zn_M74/Hedgehog-like"/>
</dbReference>
<feature type="domain" description="Peptidoglycan binding-like" evidence="1">
    <location>
        <begin position="5"/>
        <end position="57"/>
    </location>
</feature>
<keyword evidence="3" id="KW-0645">Protease</keyword>
<sequence length="181" mass="19239">MNPFLKKVQEALAARGYDPGPIDGRDGPKTRKAVTAFQQDSGLDPDGQVGTLTENRLFTEQLSRISFDGDGSTAHFARAEFACDCGGAYCDGFPAEMNLELLLKLEALRNALNVPVMITSGVRCPQRNAEVGGVPQSQHLFGQAADCYAPGIPIATVAAIAESLGLLAIRYEAEGFVHLAV</sequence>
<dbReference type="SUPFAM" id="SSF47090">
    <property type="entry name" value="PGBD-like"/>
    <property type="match status" value="1"/>
</dbReference>
<protein>
    <submittedName>
        <fullName evidence="3">Zinc D-Ala-D-Ala carboxypeptidase</fullName>
        <ecNumber evidence="3">3.4.17.14</ecNumber>
    </submittedName>
</protein>
<reference evidence="3 4" key="1">
    <citation type="submission" date="2015-09" db="EMBL/GenBank/DDBJ databases">
        <title>Genome sequence of Acetobacterium wieringae DSM 1911.</title>
        <authorList>
            <person name="Poehlein A."/>
            <person name="Bengelsdorf F.R."/>
            <person name="Schiel-Bengelsdorf B."/>
            <person name="Duerre P."/>
            <person name="Daniel R."/>
        </authorList>
    </citation>
    <scope>NUCLEOTIDE SEQUENCE [LARGE SCALE GENOMIC DNA]</scope>
    <source>
        <strain evidence="3 4">DSM 1911</strain>
    </source>
</reference>
<proteinExistence type="predicted"/>
<feature type="domain" description="Peptidase M15A C-terminal" evidence="2">
    <location>
        <begin position="74"/>
        <end position="179"/>
    </location>
</feature>
<name>A0A1F2PL50_9FIRM</name>
<evidence type="ECO:0000259" key="2">
    <source>
        <dbReference type="Pfam" id="PF08291"/>
    </source>
</evidence>
<evidence type="ECO:0000313" key="4">
    <source>
        <dbReference type="Proteomes" id="UP000176244"/>
    </source>
</evidence>
<keyword evidence="3" id="KW-0121">Carboxypeptidase</keyword>
<dbReference type="Pfam" id="PF01471">
    <property type="entry name" value="PG_binding_1"/>
    <property type="match status" value="1"/>
</dbReference>
<comment type="caution">
    <text evidence="3">The sequence shown here is derived from an EMBL/GenBank/DDBJ whole genome shotgun (WGS) entry which is preliminary data.</text>
</comment>
<dbReference type="Proteomes" id="UP000176244">
    <property type="component" value="Unassembled WGS sequence"/>
</dbReference>
<evidence type="ECO:0000259" key="1">
    <source>
        <dbReference type="Pfam" id="PF01471"/>
    </source>
</evidence>
<accession>A0A1F2PL50</accession>
<dbReference type="InterPro" id="IPR036365">
    <property type="entry name" value="PGBD-like_sf"/>
</dbReference>
<dbReference type="OrthoDB" id="5242612at2"/>
<dbReference type="EMBL" id="LKEU01000013">
    <property type="protein sequence ID" value="OFV72057.1"/>
    <property type="molecule type" value="Genomic_DNA"/>
</dbReference>
<dbReference type="AlphaFoldDB" id="A0A1F2PL50"/>
<dbReference type="GO" id="GO:0009046">
    <property type="term" value="F:zinc D-Ala-D-Ala carboxypeptidase activity"/>
    <property type="evidence" value="ECO:0007669"/>
    <property type="project" value="UniProtKB-EC"/>
</dbReference>